<name>A0ABQ0C558_9PROT</name>
<feature type="domain" description="Response regulatory" evidence="7">
    <location>
        <begin position="643"/>
        <end position="770"/>
    </location>
</feature>
<dbReference type="InterPro" id="IPR000700">
    <property type="entry name" value="PAS-assoc_C"/>
</dbReference>
<accession>A0ABQ0C558</accession>
<dbReference type="SMART" id="SM00387">
    <property type="entry name" value="HATPase_c"/>
    <property type="match status" value="2"/>
</dbReference>
<dbReference type="InterPro" id="IPR036641">
    <property type="entry name" value="HPT_dom_sf"/>
</dbReference>
<dbReference type="InterPro" id="IPR001789">
    <property type="entry name" value="Sig_transdc_resp-reg_receiver"/>
</dbReference>
<gene>
    <name evidence="10" type="primary">rcsC_4</name>
    <name evidence="10" type="ORF">SIID45300_00316</name>
</gene>
<feature type="domain" description="Response regulatory" evidence="7">
    <location>
        <begin position="799"/>
        <end position="915"/>
    </location>
</feature>
<feature type="modified residue" description="4-aspartylphosphate" evidence="4">
    <location>
        <position position="848"/>
    </location>
</feature>
<dbReference type="PROSITE" id="PS50112">
    <property type="entry name" value="PAS"/>
    <property type="match status" value="1"/>
</dbReference>
<keyword evidence="10" id="KW-0808">Transferase</keyword>
<dbReference type="InterPro" id="IPR003594">
    <property type="entry name" value="HATPase_dom"/>
</dbReference>
<dbReference type="Gene3D" id="1.20.120.160">
    <property type="entry name" value="HPT domain"/>
    <property type="match status" value="1"/>
</dbReference>
<evidence type="ECO:0000256" key="4">
    <source>
        <dbReference type="PROSITE-ProRule" id="PRU00169"/>
    </source>
</evidence>
<dbReference type="SUPFAM" id="SSF55874">
    <property type="entry name" value="ATPase domain of HSP90 chaperone/DNA topoisomerase II/histidine kinase"/>
    <property type="match status" value="2"/>
</dbReference>
<dbReference type="Pfam" id="PF02518">
    <property type="entry name" value="HATPase_c"/>
    <property type="match status" value="2"/>
</dbReference>
<dbReference type="InterPro" id="IPR003661">
    <property type="entry name" value="HisK_dim/P_dom"/>
</dbReference>
<dbReference type="CDD" id="cd00130">
    <property type="entry name" value="PAS"/>
    <property type="match status" value="1"/>
</dbReference>
<dbReference type="PANTHER" id="PTHR45339:SF5">
    <property type="entry name" value="HISTIDINE KINASE"/>
    <property type="match status" value="1"/>
</dbReference>
<dbReference type="EMBL" id="BAAFGK010000001">
    <property type="protein sequence ID" value="GAB0056017.1"/>
    <property type="molecule type" value="Genomic_DNA"/>
</dbReference>
<dbReference type="PROSITE" id="PS50110">
    <property type="entry name" value="RESPONSE_REGULATORY"/>
    <property type="match status" value="6"/>
</dbReference>
<dbReference type="CDD" id="cd16922">
    <property type="entry name" value="HATPase_EvgS-ArcB-TorS-like"/>
    <property type="match status" value="2"/>
</dbReference>
<dbReference type="InterPro" id="IPR000014">
    <property type="entry name" value="PAS"/>
</dbReference>
<feature type="coiled-coil region" evidence="5">
    <location>
        <begin position="1274"/>
        <end position="1308"/>
    </location>
</feature>
<evidence type="ECO:0000256" key="2">
    <source>
        <dbReference type="ARBA" id="ARBA00012438"/>
    </source>
</evidence>
<dbReference type="Pfam" id="PF00072">
    <property type="entry name" value="Response_reg"/>
    <property type="match status" value="5"/>
</dbReference>
<dbReference type="InterPro" id="IPR011006">
    <property type="entry name" value="CheY-like_superfamily"/>
</dbReference>
<dbReference type="EC" id="2.7.13.3" evidence="2"/>
<feature type="domain" description="Response regulatory" evidence="7">
    <location>
        <begin position="1153"/>
        <end position="1268"/>
    </location>
</feature>
<keyword evidence="5" id="KW-0175">Coiled coil</keyword>
<organism evidence="10 11">
    <name type="scientific">Candidatus Magnetaquiglobus chichijimensis</name>
    <dbReference type="NCBI Taxonomy" id="3141448"/>
    <lineage>
        <taxon>Bacteria</taxon>
        <taxon>Pseudomonadati</taxon>
        <taxon>Pseudomonadota</taxon>
        <taxon>Magnetococcia</taxon>
        <taxon>Magnetococcales</taxon>
        <taxon>Candidatus Magnetaquicoccaceae</taxon>
        <taxon>Candidatus Magnetaquiglobus</taxon>
    </lineage>
</organism>
<feature type="domain" description="Histidine kinase" evidence="6">
    <location>
        <begin position="403"/>
        <end position="624"/>
    </location>
</feature>
<feature type="domain" description="Histidine kinase" evidence="6">
    <location>
        <begin position="1315"/>
        <end position="1532"/>
    </location>
</feature>
<reference evidence="10 11" key="2">
    <citation type="submission" date="2024-09" db="EMBL/GenBank/DDBJ databases">
        <title>Draft genome sequence of Candidatus Magnetaquicoccaceae bacterium FCR-1.</title>
        <authorList>
            <person name="Shimoshige H."/>
            <person name="Shimamura S."/>
            <person name="Taoka A."/>
            <person name="Kobayashi H."/>
            <person name="Maekawa T."/>
        </authorList>
    </citation>
    <scope>NUCLEOTIDE SEQUENCE [LARGE SCALE GENOMIC DNA]</scope>
    <source>
        <strain evidence="10 11">FCR-1</strain>
    </source>
</reference>
<feature type="domain" description="Response regulatory" evidence="7">
    <location>
        <begin position="5"/>
        <end position="120"/>
    </location>
</feature>
<reference evidence="10 11" key="1">
    <citation type="submission" date="2024-05" db="EMBL/GenBank/DDBJ databases">
        <authorList>
            <consortium name="Candidatus Magnetaquicoccaceae bacterium FCR-1 genome sequencing consortium"/>
            <person name="Shimoshige H."/>
            <person name="Shimamura S."/>
            <person name="Taoka A."/>
            <person name="Kobayashi H."/>
            <person name="Maekawa T."/>
        </authorList>
    </citation>
    <scope>NUCLEOTIDE SEQUENCE [LARGE SCALE GENOMIC DNA]</scope>
    <source>
        <strain evidence="10 11">FCR-1</strain>
    </source>
</reference>
<feature type="modified residue" description="4-aspartylphosphate" evidence="4">
    <location>
        <position position="57"/>
    </location>
</feature>
<dbReference type="GO" id="GO:0004673">
    <property type="term" value="F:protein histidine kinase activity"/>
    <property type="evidence" value="ECO:0007669"/>
    <property type="project" value="UniProtKB-EC"/>
</dbReference>
<dbReference type="SUPFAM" id="SSF47226">
    <property type="entry name" value="Histidine-containing phosphotransfer domain, HPT domain"/>
    <property type="match status" value="1"/>
</dbReference>
<evidence type="ECO:0000259" key="9">
    <source>
        <dbReference type="PROSITE" id="PS50113"/>
    </source>
</evidence>
<comment type="caution">
    <text evidence="10">The sequence shown here is derived from an EMBL/GenBank/DDBJ whole genome shotgun (WGS) entry which is preliminary data.</text>
</comment>
<keyword evidence="11" id="KW-1185">Reference proteome</keyword>
<evidence type="ECO:0000256" key="5">
    <source>
        <dbReference type="SAM" id="Coils"/>
    </source>
</evidence>
<proteinExistence type="predicted"/>
<dbReference type="Gene3D" id="3.40.50.2300">
    <property type="match status" value="6"/>
</dbReference>
<dbReference type="InterPro" id="IPR004358">
    <property type="entry name" value="Sig_transdc_His_kin-like_C"/>
</dbReference>
<keyword evidence="3 4" id="KW-0597">Phosphoprotein</keyword>
<dbReference type="SUPFAM" id="SSF52172">
    <property type="entry name" value="CheY-like"/>
    <property type="match status" value="6"/>
</dbReference>
<dbReference type="InterPro" id="IPR013767">
    <property type="entry name" value="PAS_fold"/>
</dbReference>
<sequence>MTMDTILIVEDSSSFAALLKGRLQRALGVEVVVAKSLAEARVVVERYPRRFLLAILDLFLPDAPDGEIVDLMVTHKIPSIALTGMFKPQLRQIFLDKGLLDYFIKDSPGVVDTVIQAIERFRSNRRTRILVVDDSRAARRLLCRLLERHGFELREAGDGEEALRILGEEPLSLVISDYQMPIMDGVAFTRRLRDHRGREEVAVIGLSSHGDSELAARFIKAGANDFLVKPYQPEELLCRVHQNLENIERYQAIVRLLDRHQAILAHALDAIITTDEEGRVVEFNPAAEQLFGYDREVVLGQPIEMFIVPEGQRDAHRVGLRRFAALGPEAPRLRRRLEFPGVRADGQSVDLQVSLTSTVQDGKVRFIGFLQDVTDRRQLVKSLEETLAVAEMASVAKSEFIANMSHEIRTPMHAVLGFTELALKADLNPRVRDYLAKIENASRSLMGIISDLLDFSKLEAGRLSLDPVPFDLHLLVERLADLFSKQVADRRIELVFALPSSFDSVLFGDAIRLEQVLINLIRNAIKFTEQGGVTVRIAPRVIPDGGVCLSCTVQDTGIGIDPSVLPNLFAPFVQADGSITRRYGGTGLGLSICQRLVSLMGGRMWSESAPGQGSEFGFEVCVGMHGQNRRKSLTLPEELWGGRVLVADDDPGTRMALAELLEELLLEPEVVASGSEAVARVLAANGAGRAPYSHVLLDWRMPGKDGDVAAVEIRAALEARVPRPPFPVILLLAPFGVGEVLERMERAGMDGFIDKPVTRSRLIRGLAHQGKVEADQVDRRREKLLAQEEETGARIGGARVLLAQAGEVSARILTELLERIGLVVELATDGAQVLEWAGRHPFDVLLIDSQLPEWGGPECVARLRALPTGAELPVIALLAQGGIEEKRHCLDVGMRDTLELPPRAERLHGLLKKWVAPFDGWDPPEGFPTPEAQPLLRLPGLDPAHGLERVAGNRGLYRRLLIRFRREYEEMLDALPGLIEMERHEDAALRLHVLRGAARAVGAITLAEAAGELIDALAADDPVWRQVALATFIQRMRVVMGGLGVDPARLVGAPDPGVARTDLSEVDVERALRLMSWILDRVSRYCIEVEPWLTDLGSLLKNSDSWFTYQELARQIEVYHFAEAEERLHALARLFGRELVAVSPPREEPSKARVLIVDDQPGNIDLLKEWLADHHRQVALSGPQALRAAFSGEPPDLILLDIMMPEMNGYEVCRQLREQPVTREIPVIFVTARKEVADESEGFMMGGVDYITKPFHGEIVRRRVATHLELKRHRDALEKEVAARTAELRIAKEEAERAREMAEAGNRAKSTFLAHMSHEIRTPLNAILGVNELLMEANATEEQRRYLEMSRKASESLLALISDVLDFSKIEAGQFDPECSAFDLPALVVGAAEIMQVPARERGIGLKWLVDPGLPVHVRGDPNRLRQILLNLLGNAVKFTPEGEVVLEASCEPGGRILFAIRDSGIGIPADKLISIFQPFRQADRSITRKFGGSGLGLSICALLVERMGGRIAVESAVGQGSRFSFSLELPVVETEGSVPLVSVVRQGARDETTRDTERGLSILLAEDSEDNRLLIRAFLKATPHTLTFAEHGGQAVALFQGERFDIVLMDIQMPVMDGYAATRMMRAWELEQGLVPTPVVALTAHAMQEASAEAMAAGCDYYLSKPISRKRLLEVLHEFAAR</sequence>
<feature type="domain" description="PAC" evidence="9">
    <location>
        <begin position="335"/>
        <end position="385"/>
    </location>
</feature>
<dbReference type="CDD" id="cd17546">
    <property type="entry name" value="REC_hyHK_CKI1_RcsC-like"/>
    <property type="match status" value="3"/>
</dbReference>
<evidence type="ECO:0000256" key="3">
    <source>
        <dbReference type="ARBA" id="ARBA00022553"/>
    </source>
</evidence>
<dbReference type="SUPFAM" id="SSF55785">
    <property type="entry name" value="PYP-like sensor domain (PAS domain)"/>
    <property type="match status" value="1"/>
</dbReference>
<dbReference type="PANTHER" id="PTHR45339">
    <property type="entry name" value="HYBRID SIGNAL TRANSDUCTION HISTIDINE KINASE J"/>
    <property type="match status" value="1"/>
</dbReference>
<evidence type="ECO:0000313" key="11">
    <source>
        <dbReference type="Proteomes" id="UP001628193"/>
    </source>
</evidence>
<protein>
    <recommendedName>
        <fullName evidence="2">histidine kinase</fullName>
        <ecNumber evidence="2">2.7.13.3</ecNumber>
    </recommendedName>
</protein>
<dbReference type="InterPro" id="IPR005467">
    <property type="entry name" value="His_kinase_dom"/>
</dbReference>
<dbReference type="SMART" id="SM00091">
    <property type="entry name" value="PAS"/>
    <property type="match status" value="1"/>
</dbReference>
<feature type="domain" description="Response regulatory" evidence="7">
    <location>
        <begin position="128"/>
        <end position="244"/>
    </location>
</feature>
<evidence type="ECO:0000259" key="6">
    <source>
        <dbReference type="PROSITE" id="PS50109"/>
    </source>
</evidence>
<dbReference type="SMART" id="SM00388">
    <property type="entry name" value="HisKA"/>
    <property type="match status" value="2"/>
</dbReference>
<dbReference type="PRINTS" id="PR00344">
    <property type="entry name" value="BCTRLSENSOR"/>
</dbReference>
<comment type="catalytic activity">
    <reaction evidence="1">
        <text>ATP + protein L-histidine = ADP + protein N-phospho-L-histidine.</text>
        <dbReference type="EC" id="2.7.13.3"/>
    </reaction>
</comment>
<dbReference type="Pfam" id="PF00512">
    <property type="entry name" value="HisKA"/>
    <property type="match status" value="2"/>
</dbReference>
<feature type="modified residue" description="4-aspartylphosphate" evidence="4">
    <location>
        <position position="177"/>
    </location>
</feature>
<dbReference type="Gene3D" id="1.10.287.130">
    <property type="match status" value="2"/>
</dbReference>
<dbReference type="CDD" id="cd19920">
    <property type="entry name" value="REC_PA4781-like"/>
    <property type="match status" value="1"/>
</dbReference>
<dbReference type="Proteomes" id="UP001628193">
    <property type="component" value="Unassembled WGS sequence"/>
</dbReference>
<dbReference type="Pfam" id="PF00989">
    <property type="entry name" value="PAS"/>
    <property type="match status" value="1"/>
</dbReference>
<keyword evidence="10" id="KW-0418">Kinase</keyword>
<feature type="modified residue" description="4-aspartylphosphate" evidence="4">
    <location>
        <position position="698"/>
    </location>
</feature>
<evidence type="ECO:0000256" key="1">
    <source>
        <dbReference type="ARBA" id="ARBA00000085"/>
    </source>
</evidence>
<feature type="modified residue" description="4-aspartylphosphate" evidence="4">
    <location>
        <position position="1201"/>
    </location>
</feature>
<dbReference type="Gene3D" id="3.30.565.10">
    <property type="entry name" value="Histidine kinase-like ATPase, C-terminal domain"/>
    <property type="match status" value="2"/>
</dbReference>
<evidence type="ECO:0000259" key="7">
    <source>
        <dbReference type="PROSITE" id="PS50110"/>
    </source>
</evidence>
<feature type="modified residue" description="4-aspartylphosphate" evidence="4">
    <location>
        <position position="1611"/>
    </location>
</feature>
<evidence type="ECO:0000259" key="8">
    <source>
        <dbReference type="PROSITE" id="PS50112"/>
    </source>
</evidence>
<dbReference type="InterPro" id="IPR035965">
    <property type="entry name" value="PAS-like_dom_sf"/>
</dbReference>
<dbReference type="PROSITE" id="PS50109">
    <property type="entry name" value="HIS_KIN"/>
    <property type="match status" value="2"/>
</dbReference>
<dbReference type="PROSITE" id="PS50113">
    <property type="entry name" value="PAC"/>
    <property type="match status" value="1"/>
</dbReference>
<dbReference type="NCBIfam" id="TIGR00229">
    <property type="entry name" value="sensory_box"/>
    <property type="match status" value="1"/>
</dbReference>
<dbReference type="CDD" id="cd00082">
    <property type="entry name" value="HisKA"/>
    <property type="match status" value="2"/>
</dbReference>
<evidence type="ECO:0000313" key="10">
    <source>
        <dbReference type="EMBL" id="GAB0056017.1"/>
    </source>
</evidence>
<feature type="domain" description="Response regulatory" evidence="7">
    <location>
        <begin position="1562"/>
        <end position="1681"/>
    </location>
</feature>
<dbReference type="SUPFAM" id="SSF47384">
    <property type="entry name" value="Homodimeric domain of signal transducing histidine kinase"/>
    <property type="match status" value="2"/>
</dbReference>
<dbReference type="SMART" id="SM00448">
    <property type="entry name" value="REC"/>
    <property type="match status" value="6"/>
</dbReference>
<dbReference type="Gene3D" id="3.30.450.20">
    <property type="entry name" value="PAS domain"/>
    <property type="match status" value="1"/>
</dbReference>
<dbReference type="InterPro" id="IPR036890">
    <property type="entry name" value="HATPase_C_sf"/>
</dbReference>
<dbReference type="InterPro" id="IPR036097">
    <property type="entry name" value="HisK_dim/P_sf"/>
</dbReference>
<feature type="domain" description="PAS" evidence="8">
    <location>
        <begin position="249"/>
        <end position="327"/>
    </location>
</feature>